<accession>A0A3M7S9V0</accession>
<evidence type="ECO:0000313" key="2">
    <source>
        <dbReference type="Proteomes" id="UP000276133"/>
    </source>
</evidence>
<protein>
    <submittedName>
        <fullName evidence="1">Uncharacterized protein</fullName>
    </submittedName>
</protein>
<proteinExistence type="predicted"/>
<evidence type="ECO:0000313" key="1">
    <source>
        <dbReference type="EMBL" id="RNA32562.1"/>
    </source>
</evidence>
<dbReference type="InterPro" id="IPR038765">
    <property type="entry name" value="Papain-like_cys_pep_sf"/>
</dbReference>
<gene>
    <name evidence="1" type="ORF">BpHYR1_015126</name>
</gene>
<dbReference type="EMBL" id="REGN01001784">
    <property type="protein sequence ID" value="RNA32562.1"/>
    <property type="molecule type" value="Genomic_DNA"/>
</dbReference>
<comment type="caution">
    <text evidence="1">The sequence shown here is derived from an EMBL/GenBank/DDBJ whole genome shotgun (WGS) entry which is preliminary data.</text>
</comment>
<dbReference type="SUPFAM" id="SSF54001">
    <property type="entry name" value="Cysteine proteinases"/>
    <property type="match status" value="1"/>
</dbReference>
<sequence length="156" mass="18612">MGQNPSNVNILKCEHSYTKYIKDTNGDLLVLDNRLFLSDLQWLKSSHIDFALDQFYAQFNTRFDNHINYWLRETIQVCIDPNPDHIFILNVNNNHWVLLTNIDPCEQVETEILFELNPRKWFFYDSMNNSANSFATKSILKFLYPNESIIIFQWLK</sequence>
<keyword evidence="2" id="KW-1185">Reference proteome</keyword>
<dbReference type="AlphaFoldDB" id="A0A3M7S9V0"/>
<reference evidence="1 2" key="1">
    <citation type="journal article" date="2018" name="Sci. Rep.">
        <title>Genomic signatures of local adaptation to the degree of environmental predictability in rotifers.</title>
        <authorList>
            <person name="Franch-Gras L."/>
            <person name="Hahn C."/>
            <person name="Garcia-Roger E.M."/>
            <person name="Carmona M.J."/>
            <person name="Serra M."/>
            <person name="Gomez A."/>
        </authorList>
    </citation>
    <scope>NUCLEOTIDE SEQUENCE [LARGE SCALE GENOMIC DNA]</scope>
    <source>
        <strain evidence="1">HYR1</strain>
    </source>
</reference>
<name>A0A3M7S9V0_BRAPC</name>
<dbReference type="Proteomes" id="UP000276133">
    <property type="component" value="Unassembled WGS sequence"/>
</dbReference>
<dbReference type="OrthoDB" id="10195887at2759"/>
<organism evidence="1 2">
    <name type="scientific">Brachionus plicatilis</name>
    <name type="common">Marine rotifer</name>
    <name type="synonym">Brachionus muelleri</name>
    <dbReference type="NCBI Taxonomy" id="10195"/>
    <lineage>
        <taxon>Eukaryota</taxon>
        <taxon>Metazoa</taxon>
        <taxon>Spiralia</taxon>
        <taxon>Gnathifera</taxon>
        <taxon>Rotifera</taxon>
        <taxon>Eurotatoria</taxon>
        <taxon>Monogononta</taxon>
        <taxon>Pseudotrocha</taxon>
        <taxon>Ploima</taxon>
        <taxon>Brachionidae</taxon>
        <taxon>Brachionus</taxon>
    </lineage>
</organism>